<evidence type="ECO:0000256" key="6">
    <source>
        <dbReference type="SAM" id="MobiDB-lite"/>
    </source>
</evidence>
<dbReference type="RefSeq" id="WP_145202178.1">
    <property type="nucleotide sequence ID" value="NZ_CP036267.1"/>
</dbReference>
<evidence type="ECO:0008006" key="10">
    <source>
        <dbReference type="Google" id="ProtNLM"/>
    </source>
</evidence>
<protein>
    <recommendedName>
        <fullName evidence="10">Prokaryotic Cytochrome C oxidase subunit IV</fullName>
    </recommendedName>
</protein>
<feature type="compositionally biased region" description="Basic and acidic residues" evidence="6">
    <location>
        <begin position="112"/>
        <end position="124"/>
    </location>
</feature>
<evidence type="ECO:0000256" key="3">
    <source>
        <dbReference type="ARBA" id="ARBA00022692"/>
    </source>
</evidence>
<comment type="subcellular location">
    <subcellularLocation>
        <location evidence="1">Cell membrane</location>
        <topology evidence="1">Multi-pass membrane protein</topology>
    </subcellularLocation>
</comment>
<evidence type="ECO:0000256" key="7">
    <source>
        <dbReference type="SAM" id="Phobius"/>
    </source>
</evidence>
<keyword evidence="2" id="KW-1003">Cell membrane</keyword>
<feature type="transmembrane region" description="Helical" evidence="7">
    <location>
        <begin position="37"/>
        <end position="57"/>
    </location>
</feature>
<keyword evidence="4 7" id="KW-1133">Transmembrane helix</keyword>
<sequence>MDQSHAQSQHHVNYFLVFMGLCVCTALSVIFDVVEMSPTLVVIAVLAVAVAKATFVLKYFMHLKFEGRWKFVILMPTVILSIGLMIGLAPDVAMHYYDYNAMQTRLTAHHNEEGYGEGQNDHSGETATEAEANQKANAQPAGH</sequence>
<evidence type="ECO:0000256" key="2">
    <source>
        <dbReference type="ARBA" id="ARBA00022475"/>
    </source>
</evidence>
<dbReference type="GO" id="GO:0005886">
    <property type="term" value="C:plasma membrane"/>
    <property type="evidence" value="ECO:0007669"/>
    <property type="project" value="UniProtKB-SubCell"/>
</dbReference>
<organism evidence="8 9">
    <name type="scientific">Thalassoglobus polymorphus</name>
    <dbReference type="NCBI Taxonomy" id="2527994"/>
    <lineage>
        <taxon>Bacteria</taxon>
        <taxon>Pseudomonadati</taxon>
        <taxon>Planctomycetota</taxon>
        <taxon>Planctomycetia</taxon>
        <taxon>Planctomycetales</taxon>
        <taxon>Planctomycetaceae</taxon>
        <taxon>Thalassoglobus</taxon>
    </lineage>
</organism>
<evidence type="ECO:0000313" key="9">
    <source>
        <dbReference type="Proteomes" id="UP000315724"/>
    </source>
</evidence>
<accession>A0A517QRV5</accession>
<reference evidence="8 9" key="1">
    <citation type="submission" date="2019-02" db="EMBL/GenBank/DDBJ databases">
        <title>Deep-cultivation of Planctomycetes and their phenomic and genomic characterization uncovers novel biology.</title>
        <authorList>
            <person name="Wiegand S."/>
            <person name="Jogler M."/>
            <person name="Boedeker C."/>
            <person name="Pinto D."/>
            <person name="Vollmers J."/>
            <person name="Rivas-Marin E."/>
            <person name="Kohn T."/>
            <person name="Peeters S.H."/>
            <person name="Heuer A."/>
            <person name="Rast P."/>
            <person name="Oberbeckmann S."/>
            <person name="Bunk B."/>
            <person name="Jeske O."/>
            <person name="Meyerdierks A."/>
            <person name="Storesund J.E."/>
            <person name="Kallscheuer N."/>
            <person name="Luecker S."/>
            <person name="Lage O.M."/>
            <person name="Pohl T."/>
            <person name="Merkel B.J."/>
            <person name="Hornburger P."/>
            <person name="Mueller R.-W."/>
            <person name="Bruemmer F."/>
            <person name="Labrenz M."/>
            <person name="Spormann A.M."/>
            <person name="Op den Camp H."/>
            <person name="Overmann J."/>
            <person name="Amann R."/>
            <person name="Jetten M.S.M."/>
            <person name="Mascher T."/>
            <person name="Medema M.H."/>
            <person name="Devos D.P."/>
            <person name="Kaster A.-K."/>
            <person name="Ovreas L."/>
            <person name="Rohde M."/>
            <person name="Galperin M.Y."/>
            <person name="Jogler C."/>
        </authorList>
    </citation>
    <scope>NUCLEOTIDE SEQUENCE [LARGE SCALE GENOMIC DNA]</scope>
    <source>
        <strain evidence="8 9">Mal48</strain>
    </source>
</reference>
<gene>
    <name evidence="8" type="ORF">Mal48_36170</name>
</gene>
<keyword evidence="5 7" id="KW-0472">Membrane</keyword>
<feature type="transmembrane region" description="Helical" evidence="7">
    <location>
        <begin position="69"/>
        <end position="89"/>
    </location>
</feature>
<dbReference type="OrthoDB" id="288216at2"/>
<feature type="region of interest" description="Disordered" evidence="6">
    <location>
        <begin position="112"/>
        <end position="143"/>
    </location>
</feature>
<evidence type="ECO:0000256" key="4">
    <source>
        <dbReference type="ARBA" id="ARBA00022989"/>
    </source>
</evidence>
<keyword evidence="9" id="KW-1185">Reference proteome</keyword>
<evidence type="ECO:0000256" key="1">
    <source>
        <dbReference type="ARBA" id="ARBA00004651"/>
    </source>
</evidence>
<dbReference type="Pfam" id="PF03626">
    <property type="entry name" value="COX4_pro"/>
    <property type="match status" value="1"/>
</dbReference>
<dbReference type="KEGG" id="tpol:Mal48_36170"/>
<dbReference type="InterPro" id="IPR005171">
    <property type="entry name" value="Cyt_c_oxidase_su4_prok"/>
</dbReference>
<feature type="transmembrane region" description="Helical" evidence="7">
    <location>
        <begin position="12"/>
        <end position="31"/>
    </location>
</feature>
<keyword evidence="3 7" id="KW-0812">Transmembrane</keyword>
<name>A0A517QRV5_9PLAN</name>
<evidence type="ECO:0000313" key="8">
    <source>
        <dbReference type="EMBL" id="QDT34357.1"/>
    </source>
</evidence>
<evidence type="ECO:0000256" key="5">
    <source>
        <dbReference type="ARBA" id="ARBA00023136"/>
    </source>
</evidence>
<dbReference type="Proteomes" id="UP000315724">
    <property type="component" value="Chromosome"/>
</dbReference>
<dbReference type="AlphaFoldDB" id="A0A517QRV5"/>
<proteinExistence type="predicted"/>
<dbReference type="EMBL" id="CP036267">
    <property type="protein sequence ID" value="QDT34357.1"/>
    <property type="molecule type" value="Genomic_DNA"/>
</dbReference>